<feature type="domain" description="EF-hand" evidence="6">
    <location>
        <begin position="444"/>
        <end position="479"/>
    </location>
</feature>
<feature type="domain" description="EF-hand" evidence="6">
    <location>
        <begin position="303"/>
        <end position="338"/>
    </location>
</feature>
<dbReference type="GO" id="GO:0005509">
    <property type="term" value="F:calcium ion binding"/>
    <property type="evidence" value="ECO:0007669"/>
    <property type="project" value="InterPro"/>
</dbReference>
<dbReference type="SMART" id="SM00054">
    <property type="entry name" value="EFh"/>
    <property type="match status" value="9"/>
</dbReference>
<name>A0A813GEH1_POLGL</name>
<dbReference type="Pfam" id="PF13202">
    <property type="entry name" value="EF-hand_5"/>
    <property type="match status" value="1"/>
</dbReference>
<feature type="domain" description="EF-hand" evidence="6">
    <location>
        <begin position="207"/>
        <end position="234"/>
    </location>
</feature>
<dbReference type="CDD" id="cd00051">
    <property type="entry name" value="EFh"/>
    <property type="match status" value="3"/>
</dbReference>
<feature type="domain" description="EF-hand" evidence="6">
    <location>
        <begin position="710"/>
        <end position="745"/>
    </location>
</feature>
<dbReference type="Pfam" id="PF13499">
    <property type="entry name" value="EF-hand_7"/>
    <property type="match status" value="1"/>
</dbReference>
<dbReference type="PANTHER" id="PTHR11653">
    <property type="entry name" value="PARVALBUMIN ALPHA"/>
    <property type="match status" value="1"/>
</dbReference>
<evidence type="ECO:0000256" key="4">
    <source>
        <dbReference type="PIRSR" id="PIRSR608080-1"/>
    </source>
</evidence>
<evidence type="ECO:0000313" key="7">
    <source>
        <dbReference type="EMBL" id="CAE8625275.1"/>
    </source>
</evidence>
<keyword evidence="3 4" id="KW-0106">Calcium</keyword>
<feature type="domain" description="EF-hand" evidence="6">
    <location>
        <begin position="161"/>
        <end position="196"/>
    </location>
</feature>
<evidence type="ECO:0000256" key="2">
    <source>
        <dbReference type="ARBA" id="ARBA00022723"/>
    </source>
</evidence>
<dbReference type="Gene3D" id="1.10.238.10">
    <property type="entry name" value="EF-hand"/>
    <property type="match status" value="5"/>
</dbReference>
<evidence type="ECO:0000313" key="8">
    <source>
        <dbReference type="Proteomes" id="UP000654075"/>
    </source>
</evidence>
<dbReference type="AlphaFoldDB" id="A0A813GEH1"/>
<feature type="domain" description="EF-hand" evidence="6">
    <location>
        <begin position="771"/>
        <end position="800"/>
    </location>
</feature>
<feature type="compositionally biased region" description="Polar residues" evidence="5">
    <location>
        <begin position="111"/>
        <end position="132"/>
    </location>
</feature>
<comment type="caution">
    <text evidence="7">The sequence shown here is derived from an EMBL/GenBank/DDBJ whole genome shotgun (WGS) entry which is preliminary data.</text>
</comment>
<dbReference type="InterPro" id="IPR002048">
    <property type="entry name" value="EF_hand_dom"/>
</dbReference>
<feature type="domain" description="EF-hand" evidence="6">
    <location>
        <begin position="260"/>
        <end position="295"/>
    </location>
</feature>
<dbReference type="Pfam" id="PF13833">
    <property type="entry name" value="EF-hand_8"/>
    <property type="match status" value="1"/>
</dbReference>
<dbReference type="InterPro" id="IPR018247">
    <property type="entry name" value="EF_Hand_1_Ca_BS"/>
</dbReference>
<feature type="domain" description="EF-hand" evidence="6">
    <location>
        <begin position="405"/>
        <end position="440"/>
    </location>
</feature>
<accession>A0A813GEH1</accession>
<keyword evidence="8" id="KW-1185">Reference proteome</keyword>
<feature type="domain" description="EF-hand" evidence="6">
    <location>
        <begin position="505"/>
        <end position="540"/>
    </location>
</feature>
<feature type="non-terminal residue" evidence="7">
    <location>
        <position position="800"/>
    </location>
</feature>
<feature type="region of interest" description="Disordered" evidence="5">
    <location>
        <begin position="28"/>
        <end position="137"/>
    </location>
</feature>
<sequence length="800" mass="88604">MAWLALDRGGAGQLAADVLLSRLRAIGTGRDSPQSDGCDQRPVSALPPLENNKNNNNSSNNNNKNNNNNNNNNNNEPSSARGSRPLAGPDSGKQPSYSEAVLPSLEPRSAKPQTDSWPTKPQTAPQSASGPSTEDPALRTVAQKLSEAVVSYYQQRGVHCSVAAAWLKFFREMDVDGSGRATLQEFEDAAQSHLRTAKILRYELLLLWRRLDSDGSGEVRLEELVLLMYRIELASWPDASAEDVARAVRCADGAVGKWYCASGNWSKMFGLVDTDNCGAITFDHLKKFLRSAFPGLHLDRVELPDEDLLKLWKALDSDGQMRVPGGQFMAFMRRHAGRGMHRITEYSKQKRGLVEVARDVAAEVAAAPALSRAALRAVAARLASLLQACFGSRGIRSAATASSISSPAVWVQLFNFVDTDGSGRLTFVEFEAAVNDVLRAKQRVTDHELKALWRVVDADRSGQATAAEFGTEIYRLQLEAWPRLPETELERIVTTLNGASEKWHRSGGNWYKVLTVCDEDGSGELDFEELGKVVRKGFPGLSLGPNDLKEEDLRGLWRAMDEDRSGLVTIKEFMVFMRHHGKAHSIHKLTNYSQLKRGLVGIQQEEGPLPPRTVMELLGTRRLLEHALSIYLAKRGICCRPKESWGKIFEEATDRSGRMRLLEFENLLRKRLWRQPSSRSSLQESLPNSTASSCTDLHSLGPEDLVINGVTHQDMRSLWAVADADQSGEVSSSEFALAFYRLDLDTWPGPGDVDVPRAIEAINAVAAKYHRAGDNWYKVFCLVDPDDSGRMDFEQLTAMV</sequence>
<evidence type="ECO:0000256" key="1">
    <source>
        <dbReference type="ARBA" id="ARBA00009753"/>
    </source>
</evidence>
<dbReference type="PROSITE" id="PS50222">
    <property type="entry name" value="EF_HAND_2"/>
    <property type="match status" value="10"/>
</dbReference>
<feature type="binding site" evidence="4">
    <location>
        <position position="468"/>
    </location>
    <ligand>
        <name>Ca(2+)</name>
        <dbReference type="ChEBI" id="CHEBI:29108"/>
        <label>1</label>
    </ligand>
</feature>
<dbReference type="Proteomes" id="UP000654075">
    <property type="component" value="Unassembled WGS sequence"/>
</dbReference>
<organism evidence="7 8">
    <name type="scientific">Polarella glacialis</name>
    <name type="common">Dinoflagellate</name>
    <dbReference type="NCBI Taxonomy" id="89957"/>
    <lineage>
        <taxon>Eukaryota</taxon>
        <taxon>Sar</taxon>
        <taxon>Alveolata</taxon>
        <taxon>Dinophyceae</taxon>
        <taxon>Suessiales</taxon>
        <taxon>Suessiaceae</taxon>
        <taxon>Polarella</taxon>
    </lineage>
</organism>
<comment type="similarity">
    <text evidence="1">Belongs to the parvalbumin family.</text>
</comment>
<protein>
    <recommendedName>
        <fullName evidence="6">EF-hand domain-containing protein</fullName>
    </recommendedName>
</protein>
<dbReference type="OrthoDB" id="432759at2759"/>
<dbReference type="PROSITE" id="PS00018">
    <property type="entry name" value="EF_HAND_1"/>
    <property type="match status" value="4"/>
</dbReference>
<dbReference type="PANTHER" id="PTHR11653:SF10">
    <property type="entry name" value="EF-HAND DOMAIN-CONTAINING PROTEIN"/>
    <property type="match status" value="1"/>
</dbReference>
<reference evidence="7" key="1">
    <citation type="submission" date="2021-02" db="EMBL/GenBank/DDBJ databases">
        <authorList>
            <person name="Dougan E. K."/>
            <person name="Rhodes N."/>
            <person name="Thang M."/>
            <person name="Chan C."/>
        </authorList>
    </citation>
    <scope>NUCLEOTIDE SEQUENCE</scope>
</reference>
<evidence type="ECO:0000256" key="3">
    <source>
        <dbReference type="ARBA" id="ARBA00022837"/>
    </source>
</evidence>
<evidence type="ECO:0000256" key="5">
    <source>
        <dbReference type="SAM" id="MobiDB-lite"/>
    </source>
</evidence>
<dbReference type="InterPro" id="IPR008080">
    <property type="entry name" value="Parvalbumin"/>
</dbReference>
<proteinExistence type="inferred from homology"/>
<feature type="compositionally biased region" description="Low complexity" evidence="5">
    <location>
        <begin position="51"/>
        <end position="75"/>
    </location>
</feature>
<gene>
    <name evidence="7" type="ORF">PGLA1383_LOCUS42282</name>
</gene>
<evidence type="ECO:0000259" key="6">
    <source>
        <dbReference type="PROSITE" id="PS50222"/>
    </source>
</evidence>
<dbReference type="EMBL" id="CAJNNV010028626">
    <property type="protein sequence ID" value="CAE8625275.1"/>
    <property type="molecule type" value="Genomic_DNA"/>
</dbReference>
<feature type="domain" description="EF-hand" evidence="6">
    <location>
        <begin position="548"/>
        <end position="583"/>
    </location>
</feature>
<keyword evidence="2 4" id="KW-0479">Metal-binding</keyword>
<dbReference type="SUPFAM" id="SSF47473">
    <property type="entry name" value="EF-hand"/>
    <property type="match status" value="3"/>
</dbReference>
<dbReference type="InterPro" id="IPR011992">
    <property type="entry name" value="EF-hand-dom_pair"/>
</dbReference>